<dbReference type="EC" id="2.1.1.72" evidence="2"/>
<dbReference type="InterPro" id="IPR002052">
    <property type="entry name" value="DNA_methylase_N6_adenine_CS"/>
</dbReference>
<evidence type="ECO:0000256" key="5">
    <source>
        <dbReference type="ARBA" id="ARBA00022691"/>
    </source>
</evidence>
<keyword evidence="6" id="KW-0680">Restriction system</keyword>
<dbReference type="GO" id="GO:0032259">
    <property type="term" value="P:methylation"/>
    <property type="evidence" value="ECO:0007669"/>
    <property type="project" value="UniProtKB-KW"/>
</dbReference>
<evidence type="ECO:0000259" key="8">
    <source>
        <dbReference type="Pfam" id="PF02384"/>
    </source>
</evidence>
<comment type="caution">
    <text evidence="9">The sequence shown here is derived from an EMBL/GenBank/DDBJ whole genome shotgun (WGS) entry which is preliminary data.</text>
</comment>
<dbReference type="PROSITE" id="PS00092">
    <property type="entry name" value="N6_MTASE"/>
    <property type="match status" value="1"/>
</dbReference>
<organism evidence="9 10">
    <name type="scientific">Lutibacter litoralis</name>
    <dbReference type="NCBI Taxonomy" id="321268"/>
    <lineage>
        <taxon>Bacteria</taxon>
        <taxon>Pseudomonadati</taxon>
        <taxon>Bacteroidota</taxon>
        <taxon>Flavobacteriia</taxon>
        <taxon>Flavobacteriales</taxon>
        <taxon>Flavobacteriaceae</taxon>
        <taxon>Lutibacter</taxon>
    </lineage>
</organism>
<dbReference type="RefSeq" id="WP_229714367.1">
    <property type="nucleotide sequence ID" value="NZ_BMNS01000001.1"/>
</dbReference>
<keyword evidence="5" id="KW-0949">S-adenosyl-L-methionine</keyword>
<evidence type="ECO:0000313" key="10">
    <source>
        <dbReference type="Proteomes" id="UP001589665"/>
    </source>
</evidence>
<keyword evidence="10" id="KW-1185">Reference proteome</keyword>
<proteinExistence type="inferred from homology"/>
<protein>
    <recommendedName>
        <fullName evidence="2">site-specific DNA-methyltransferase (adenine-specific)</fullName>
        <ecNumber evidence="2">2.1.1.72</ecNumber>
    </recommendedName>
</protein>
<dbReference type="EMBL" id="JBHMDX010000001">
    <property type="protein sequence ID" value="MFB9270564.1"/>
    <property type="molecule type" value="Genomic_DNA"/>
</dbReference>
<dbReference type="GO" id="GO:0008168">
    <property type="term" value="F:methyltransferase activity"/>
    <property type="evidence" value="ECO:0007669"/>
    <property type="project" value="UniProtKB-KW"/>
</dbReference>
<gene>
    <name evidence="9" type="ORF">ACFFT3_01580</name>
</gene>
<feature type="domain" description="DNA methylase adenine-specific" evidence="8">
    <location>
        <begin position="91"/>
        <end position="439"/>
    </location>
</feature>
<keyword evidence="4 9" id="KW-0808">Transferase</keyword>
<dbReference type="PANTHER" id="PTHR42933:SF3">
    <property type="entry name" value="TYPE I RESTRICTION ENZYME MJAVIII METHYLASE SUBUNIT"/>
    <property type="match status" value="1"/>
</dbReference>
<accession>A0ABV5JW92</accession>
<dbReference type="Gene3D" id="3.40.50.150">
    <property type="entry name" value="Vaccinia Virus protein VP39"/>
    <property type="match status" value="1"/>
</dbReference>
<comment type="similarity">
    <text evidence="1">Belongs to the N(4)/N(6)-methyltransferase family.</text>
</comment>
<dbReference type="InterPro" id="IPR029063">
    <property type="entry name" value="SAM-dependent_MTases_sf"/>
</dbReference>
<dbReference type="Proteomes" id="UP001589665">
    <property type="component" value="Unassembled WGS sequence"/>
</dbReference>
<evidence type="ECO:0000256" key="2">
    <source>
        <dbReference type="ARBA" id="ARBA00011900"/>
    </source>
</evidence>
<name>A0ABV5JW92_9FLAO</name>
<dbReference type="PANTHER" id="PTHR42933">
    <property type="entry name" value="SLR6095 PROTEIN"/>
    <property type="match status" value="1"/>
</dbReference>
<evidence type="ECO:0000256" key="3">
    <source>
        <dbReference type="ARBA" id="ARBA00022603"/>
    </source>
</evidence>
<dbReference type="PRINTS" id="PR00507">
    <property type="entry name" value="N12N6MTFRASE"/>
</dbReference>
<evidence type="ECO:0000256" key="4">
    <source>
        <dbReference type="ARBA" id="ARBA00022679"/>
    </source>
</evidence>
<comment type="catalytic activity">
    <reaction evidence="7">
        <text>a 2'-deoxyadenosine in DNA + S-adenosyl-L-methionine = an N(6)-methyl-2'-deoxyadenosine in DNA + S-adenosyl-L-homocysteine + H(+)</text>
        <dbReference type="Rhea" id="RHEA:15197"/>
        <dbReference type="Rhea" id="RHEA-COMP:12418"/>
        <dbReference type="Rhea" id="RHEA-COMP:12419"/>
        <dbReference type="ChEBI" id="CHEBI:15378"/>
        <dbReference type="ChEBI" id="CHEBI:57856"/>
        <dbReference type="ChEBI" id="CHEBI:59789"/>
        <dbReference type="ChEBI" id="CHEBI:90615"/>
        <dbReference type="ChEBI" id="CHEBI:90616"/>
        <dbReference type="EC" id="2.1.1.72"/>
    </reaction>
</comment>
<evidence type="ECO:0000256" key="7">
    <source>
        <dbReference type="ARBA" id="ARBA00047942"/>
    </source>
</evidence>
<evidence type="ECO:0000256" key="6">
    <source>
        <dbReference type="ARBA" id="ARBA00022747"/>
    </source>
</evidence>
<evidence type="ECO:0000256" key="1">
    <source>
        <dbReference type="ARBA" id="ARBA00006594"/>
    </source>
</evidence>
<sequence>MRRAEDVGLIDEDFYKWSFYTKLDGIDRPIHMKGVFEHLKTQKNGNDSFLKAMEGANFEITKESLLDAAIDLINDIYKEADKEREQGQHFQDTLGDFYELILNQTGEAGKNGQFRTPRHIIQFMCELLKPTLEDTICDVTAGTSGFLVGAYQYIIKNNSDEKPQIDENGFEKRTSGNLIEIGSKEEEKLTKNTFFGYDIDATMIRLGMMNLIMHNIKEPHIKRLDTISQKFDDLEKDVKYSKILANPPFTGKIDSLQTSLLLNRVYEPKFNNEGKRLKQNIQSELLFLERIVQLLKINGKAAVIVPEGVLFGKNNAYKKTREILLKDCNLEAIISLPNGVFKPYAGVKTSILVFTKKSNNSKVKWHTKKVWFYELEGDGYSLDDNRKKLKENPLPEAVKIFESKNSIIKEDRKKHFYVSLDEIQKSDLDLSYDYYRDFEYVEKNYDPPKDILKALFLLEEEISVEMEELKNLIE</sequence>
<dbReference type="Pfam" id="PF02384">
    <property type="entry name" value="N6_Mtase"/>
    <property type="match status" value="1"/>
</dbReference>
<dbReference type="InterPro" id="IPR051537">
    <property type="entry name" value="DNA_Adenine_Mtase"/>
</dbReference>
<reference evidence="9 10" key="1">
    <citation type="submission" date="2024-09" db="EMBL/GenBank/DDBJ databases">
        <authorList>
            <person name="Sun Q."/>
            <person name="Mori K."/>
        </authorList>
    </citation>
    <scope>NUCLEOTIDE SEQUENCE [LARGE SCALE GENOMIC DNA]</scope>
    <source>
        <strain evidence="9 10">JCM 13034</strain>
    </source>
</reference>
<keyword evidence="3 9" id="KW-0489">Methyltransferase</keyword>
<dbReference type="SUPFAM" id="SSF53335">
    <property type="entry name" value="S-adenosyl-L-methionine-dependent methyltransferases"/>
    <property type="match status" value="1"/>
</dbReference>
<dbReference type="InterPro" id="IPR003356">
    <property type="entry name" value="DNA_methylase_A-5"/>
</dbReference>
<evidence type="ECO:0000313" key="9">
    <source>
        <dbReference type="EMBL" id="MFB9270564.1"/>
    </source>
</evidence>